<dbReference type="RefSeq" id="XP_018292589.1">
    <property type="nucleotide sequence ID" value="XM_018441811.1"/>
</dbReference>
<proteinExistence type="predicted"/>
<dbReference type="GeneID" id="29002717"/>
<evidence type="ECO:0000313" key="3">
    <source>
        <dbReference type="EMBL" id="OAD74549.1"/>
    </source>
</evidence>
<evidence type="ECO:0000313" key="4">
    <source>
        <dbReference type="Proteomes" id="UP000077315"/>
    </source>
</evidence>
<accession>A0A167MYQ7</accession>
<dbReference type="Proteomes" id="UP000077315">
    <property type="component" value="Unassembled WGS sequence"/>
</dbReference>
<dbReference type="AlphaFoldDB" id="A0A167MYQ7"/>
<keyword evidence="1" id="KW-0175">Coiled coil</keyword>
<dbReference type="InParanoid" id="A0A167MYQ7"/>
<sequence>MMNNNRLATATVTITSTPTPATSKTTCQTTDSKVYGVRSDKRDIALVKCLIVKYPEHLPCGEVISDWDEIQDLVNAADKDLKSISMPTVRRRYTQFVGNYQARQRQERRITGAYEKFSVLEQLLTDLMEVEDKFEFAEAEKEKKKELETSRRLQKESVVKDRATMFRIIVTDINSARKRQKTTNTASTHVASGSSLFASLVPPSHVALITSISRHAVAMPPIAMDCVERIVYIFNKGPSILLEKVEDDKVLGAINRLEIKVDNKITVIYDEIQTVNKQIETMEKNLTKKIDMQSQLIQALL</sequence>
<reference evidence="4" key="1">
    <citation type="submission" date="2015-06" db="EMBL/GenBank/DDBJ databases">
        <title>Expansion of signal transduction pathways in fungi by whole-genome duplication.</title>
        <authorList>
            <consortium name="DOE Joint Genome Institute"/>
            <person name="Corrochano L.M."/>
            <person name="Kuo A."/>
            <person name="Marcet-Houben M."/>
            <person name="Polaino S."/>
            <person name="Salamov A."/>
            <person name="Villalobos J.M."/>
            <person name="Alvarez M.I."/>
            <person name="Avalos J."/>
            <person name="Benito E.P."/>
            <person name="Benoit I."/>
            <person name="Burger G."/>
            <person name="Camino L.P."/>
            <person name="Canovas D."/>
            <person name="Cerda-Olmedo E."/>
            <person name="Cheng J.-F."/>
            <person name="Dominguez A."/>
            <person name="Elias M."/>
            <person name="Eslava A.P."/>
            <person name="Glaser F."/>
            <person name="Grimwood J."/>
            <person name="Gutierrez G."/>
            <person name="Heitman J."/>
            <person name="Henrissat B."/>
            <person name="Iturriaga E.A."/>
            <person name="Lang B.F."/>
            <person name="Lavin J.L."/>
            <person name="Lee S."/>
            <person name="Li W."/>
            <person name="Lindquist E."/>
            <person name="Lopez-Garcia S."/>
            <person name="Luque E.M."/>
            <person name="Marcos A.T."/>
            <person name="Martin J."/>
            <person name="McCluskey K."/>
            <person name="Medina H.R."/>
            <person name="Miralles-Duran A."/>
            <person name="Miyazaki A."/>
            <person name="Munoz-Torres E."/>
            <person name="Oguiza J.A."/>
            <person name="Ohm R."/>
            <person name="Olmedo M."/>
            <person name="Orejas M."/>
            <person name="Ortiz-Castellanos L."/>
            <person name="Pisabarro A.G."/>
            <person name="Rodriguez-Romero J."/>
            <person name="Ruiz-Herrera J."/>
            <person name="Ruiz-Vazquez R."/>
            <person name="Sanz C."/>
            <person name="Schackwitz W."/>
            <person name="Schmutz J."/>
            <person name="Shahriari M."/>
            <person name="Shelest E."/>
            <person name="Silva-Franco F."/>
            <person name="Soanes D."/>
            <person name="Syed K."/>
            <person name="Tagua V.G."/>
            <person name="Talbot N.J."/>
            <person name="Thon M."/>
            <person name="De vries R.P."/>
            <person name="Wiebenga A."/>
            <person name="Yadav J.S."/>
            <person name="Braun E.L."/>
            <person name="Baker S."/>
            <person name="Garre V."/>
            <person name="Horwitz B."/>
            <person name="Torres-Martinez S."/>
            <person name="Idnurm A."/>
            <person name="Herrera-Estrella A."/>
            <person name="Gabaldon T."/>
            <person name="Grigoriev I.V."/>
        </authorList>
    </citation>
    <scope>NUCLEOTIDE SEQUENCE [LARGE SCALE GENOMIC DNA]</scope>
    <source>
        <strain evidence="4">NRRL 1555(-)</strain>
    </source>
</reference>
<name>A0A167MYQ7_PHYB8</name>
<gene>
    <name evidence="3" type="ORF">PHYBLDRAFT_67533</name>
</gene>
<keyword evidence="4" id="KW-1185">Reference proteome</keyword>
<organism evidence="3 4">
    <name type="scientific">Phycomyces blakesleeanus (strain ATCC 8743b / DSM 1359 / FGSC 10004 / NBRC 33097 / NRRL 1555)</name>
    <dbReference type="NCBI Taxonomy" id="763407"/>
    <lineage>
        <taxon>Eukaryota</taxon>
        <taxon>Fungi</taxon>
        <taxon>Fungi incertae sedis</taxon>
        <taxon>Mucoromycota</taxon>
        <taxon>Mucoromycotina</taxon>
        <taxon>Mucoromycetes</taxon>
        <taxon>Mucorales</taxon>
        <taxon>Phycomycetaceae</taxon>
        <taxon>Phycomyces</taxon>
    </lineage>
</organism>
<feature type="compositionally biased region" description="Low complexity" evidence="2">
    <location>
        <begin position="9"/>
        <end position="24"/>
    </location>
</feature>
<dbReference type="VEuPathDB" id="FungiDB:PHYBLDRAFT_67533"/>
<evidence type="ECO:0000256" key="1">
    <source>
        <dbReference type="SAM" id="Coils"/>
    </source>
</evidence>
<feature type="coiled-coil region" evidence="1">
    <location>
        <begin position="120"/>
        <end position="157"/>
    </location>
</feature>
<protein>
    <submittedName>
        <fullName evidence="3">Uncharacterized protein</fullName>
    </submittedName>
</protein>
<feature type="region of interest" description="Disordered" evidence="2">
    <location>
        <begin position="1"/>
        <end position="24"/>
    </location>
</feature>
<dbReference type="EMBL" id="KV440979">
    <property type="protein sequence ID" value="OAD74549.1"/>
    <property type="molecule type" value="Genomic_DNA"/>
</dbReference>
<evidence type="ECO:0000256" key="2">
    <source>
        <dbReference type="SAM" id="MobiDB-lite"/>
    </source>
</evidence>